<evidence type="ECO:0000313" key="2">
    <source>
        <dbReference type="EMBL" id="AGO82069.1"/>
    </source>
</evidence>
<dbReference type="RefSeq" id="YP_008318738.1">
    <property type="nucleotide sequence ID" value="NC_021858.1"/>
</dbReference>
<feature type="compositionally biased region" description="Basic and acidic residues" evidence="1">
    <location>
        <begin position="38"/>
        <end position="77"/>
    </location>
</feature>
<proteinExistence type="predicted"/>
<dbReference type="Proteomes" id="UP000201566">
    <property type="component" value="Segment"/>
</dbReference>
<organism evidence="2 3">
    <name type="scientific">Pandoravirus dulcis</name>
    <dbReference type="NCBI Taxonomy" id="1349409"/>
    <lineage>
        <taxon>Viruses</taxon>
        <taxon>Pandoravirus</taxon>
    </lineage>
</organism>
<dbReference type="KEGG" id="vg:16512026"/>
<name>S4VVU7_9VIRU</name>
<gene>
    <name evidence="2" type="ORF">pdul_cds_149</name>
</gene>
<protein>
    <submittedName>
        <fullName evidence="2">Uncharacterized protein</fullName>
    </submittedName>
</protein>
<feature type="region of interest" description="Disordered" evidence="1">
    <location>
        <begin position="220"/>
        <end position="257"/>
    </location>
</feature>
<sequence length="283" mass="30953">MSSTDPQRRRSTTTTSPLPKRKAKPTPFSSSRVMVSTKKADAALRTLKERQKAMRRQESGRVPESHSETSPATKKETGAATPPPAAEDREPSRPAMHILQQPDDVAHDDGMAKQLAAVAAAVDAISRRLAAHECAIMTGPPQPPAEDRPLQVIAQTGSLPCEAVRSTSRTTPHNNESGGLGATVDWLHTHGAHNLDTQARINAASGSRREVVDYLYKHHQRHDGDEAHARANDRTADVVDRQDRDDVGEDEQNAPRPMPRIIVLPADYVSMPSVTPATSFWWE</sequence>
<dbReference type="GeneID" id="16512026"/>
<accession>S4VVU7</accession>
<feature type="compositionally biased region" description="Basic and acidic residues" evidence="1">
    <location>
        <begin position="220"/>
        <end position="245"/>
    </location>
</feature>
<dbReference type="EMBL" id="KC977570">
    <property type="protein sequence ID" value="AGO82069.1"/>
    <property type="molecule type" value="Genomic_DNA"/>
</dbReference>
<evidence type="ECO:0000313" key="3">
    <source>
        <dbReference type="Proteomes" id="UP000201566"/>
    </source>
</evidence>
<evidence type="ECO:0000256" key="1">
    <source>
        <dbReference type="SAM" id="MobiDB-lite"/>
    </source>
</evidence>
<reference evidence="2 3" key="1">
    <citation type="journal article" date="2013" name="Science">
        <title>Pandoraviruses: amoeba viruses with genomes up to 2.5 Mb reaching that of parasitic eukaryotes.</title>
        <authorList>
            <person name="Philippe N."/>
            <person name="Legendre M."/>
            <person name="Doutre G."/>
            <person name="Coute Y."/>
            <person name="Poirot O."/>
            <person name="Lescot M."/>
            <person name="Arslan D."/>
            <person name="Seltzer V."/>
            <person name="Bertaux L."/>
            <person name="Bruley C."/>
            <person name="Garin J."/>
            <person name="Claverie J.M."/>
            <person name="Abergel C."/>
        </authorList>
    </citation>
    <scope>NUCLEOTIDE SEQUENCE [LARGE SCALE GENOMIC DNA]</scope>
    <source>
        <strain evidence="2">Melbourne</strain>
    </source>
</reference>
<feature type="region of interest" description="Disordered" evidence="1">
    <location>
        <begin position="1"/>
        <end position="100"/>
    </location>
</feature>